<organism evidence="2 3">
    <name type="scientific">Danaus chrysippus</name>
    <name type="common">African queen</name>
    <dbReference type="NCBI Taxonomy" id="151541"/>
    <lineage>
        <taxon>Eukaryota</taxon>
        <taxon>Metazoa</taxon>
        <taxon>Ecdysozoa</taxon>
        <taxon>Arthropoda</taxon>
        <taxon>Hexapoda</taxon>
        <taxon>Insecta</taxon>
        <taxon>Pterygota</taxon>
        <taxon>Neoptera</taxon>
        <taxon>Endopterygota</taxon>
        <taxon>Lepidoptera</taxon>
        <taxon>Glossata</taxon>
        <taxon>Ditrysia</taxon>
        <taxon>Papilionoidea</taxon>
        <taxon>Nymphalidae</taxon>
        <taxon>Danainae</taxon>
        <taxon>Danaini</taxon>
        <taxon>Danaina</taxon>
        <taxon>Danaus</taxon>
        <taxon>Anosia</taxon>
    </lineage>
</organism>
<sequence>MGSRRRVDSPGPPHAARHRPLPPEPPRPPSPPRVTPAAASPLPARSLRELVQSGLLWHLSQTTLSLVQSATSRVWSRCWLVVRTRFLCEQLTSGSLRIGTSEEKAPRAGLRFTGGGRSAPPHNYPCILPGASMTWAAEGLKGVFRGVRLGGGVVRAFELRGREGGGRVVGGGGGRELKLECIWGGAVLGL</sequence>
<keyword evidence="3" id="KW-1185">Reference proteome</keyword>
<proteinExistence type="predicted"/>
<evidence type="ECO:0000313" key="3">
    <source>
        <dbReference type="Proteomes" id="UP000789524"/>
    </source>
</evidence>
<feature type="region of interest" description="Disordered" evidence="1">
    <location>
        <begin position="1"/>
        <end position="41"/>
    </location>
</feature>
<dbReference type="AlphaFoldDB" id="A0A8J2Q7P6"/>
<protein>
    <submittedName>
        <fullName evidence="2">(African queen) hypothetical protein</fullName>
    </submittedName>
</protein>
<reference evidence="2" key="1">
    <citation type="submission" date="2021-09" db="EMBL/GenBank/DDBJ databases">
        <authorList>
            <person name="Martin H S."/>
        </authorList>
    </citation>
    <scope>NUCLEOTIDE SEQUENCE</scope>
</reference>
<accession>A0A8J2Q7P6</accession>
<evidence type="ECO:0000313" key="2">
    <source>
        <dbReference type="EMBL" id="CAG9558002.1"/>
    </source>
</evidence>
<dbReference type="Proteomes" id="UP000789524">
    <property type="component" value="Unassembled WGS sequence"/>
</dbReference>
<comment type="caution">
    <text evidence="2">The sequence shown here is derived from an EMBL/GenBank/DDBJ whole genome shotgun (WGS) entry which is preliminary data.</text>
</comment>
<name>A0A8J2Q7P6_9NEOP</name>
<gene>
    <name evidence="2" type="ORF">DCHRY22_LOCUS246</name>
</gene>
<dbReference type="EMBL" id="CAKASE010000043">
    <property type="protein sequence ID" value="CAG9558002.1"/>
    <property type="molecule type" value="Genomic_DNA"/>
</dbReference>
<feature type="compositionally biased region" description="Pro residues" evidence="1">
    <location>
        <begin position="22"/>
        <end position="34"/>
    </location>
</feature>
<evidence type="ECO:0000256" key="1">
    <source>
        <dbReference type="SAM" id="MobiDB-lite"/>
    </source>
</evidence>